<evidence type="ECO:0000313" key="4">
    <source>
        <dbReference type="EMBL" id="WZW98076.1"/>
    </source>
</evidence>
<accession>A0ABZ3C624</accession>
<comment type="cofactor">
    <cofactor evidence="1">
        <name>pyridoxal 5'-phosphate</name>
        <dbReference type="ChEBI" id="CHEBI:597326"/>
    </cofactor>
</comment>
<dbReference type="PANTHER" id="PTHR10314">
    <property type="entry name" value="CYSTATHIONINE BETA-SYNTHASE"/>
    <property type="match status" value="1"/>
</dbReference>
<dbReference type="Pfam" id="PF00291">
    <property type="entry name" value="PALP"/>
    <property type="match status" value="1"/>
</dbReference>
<feature type="domain" description="Tryptophan synthase beta chain-like PALP" evidence="3">
    <location>
        <begin position="11"/>
        <end position="283"/>
    </location>
</feature>
<dbReference type="InterPro" id="IPR001926">
    <property type="entry name" value="TrpB-like_PALP"/>
</dbReference>
<sequence>MTTVPTGTRARIGNTPLARLDRLPTPRGVRAWGKLEWFNPGGSAKDRSAQAMVDAALASGRIGPGSVLVESSSGNFGVALARLCVRHGMTLHVVVDPRSNRTTVATMRALGATVHELTEPDPDTGDWLTARIAKVAELRERWPDAYSLDQYSNRAALRAHADGTMAEIVRDLGRAPDVVVVATSTTGTIGGCLTHVREQGLDTAVVAVDAEGSVLFGGRRGQRLLSGFGAGIVPGLAEGVVPDDVVRVSDAAAVAGCRLLARTEGMLVGASAGAVVHAMTTLAVGDADVVGIFHDAGLAYLDTVYDDAWVAEHVGALP</sequence>
<dbReference type="EMBL" id="CP115965">
    <property type="protein sequence ID" value="WZW98076.1"/>
    <property type="molecule type" value="Genomic_DNA"/>
</dbReference>
<dbReference type="InterPro" id="IPR001216">
    <property type="entry name" value="P-phosphate_BS"/>
</dbReference>
<keyword evidence="5" id="KW-1185">Reference proteome</keyword>
<evidence type="ECO:0000256" key="2">
    <source>
        <dbReference type="ARBA" id="ARBA00022898"/>
    </source>
</evidence>
<proteinExistence type="predicted"/>
<evidence type="ECO:0000259" key="3">
    <source>
        <dbReference type="Pfam" id="PF00291"/>
    </source>
</evidence>
<dbReference type="Gene3D" id="3.40.50.1100">
    <property type="match status" value="2"/>
</dbReference>
<evidence type="ECO:0000256" key="1">
    <source>
        <dbReference type="ARBA" id="ARBA00001933"/>
    </source>
</evidence>
<dbReference type="RefSeq" id="WP_232549812.1">
    <property type="nucleotide sequence ID" value="NZ_CP115965.1"/>
</dbReference>
<reference evidence="4 5" key="1">
    <citation type="journal article" date="2023" name="Environ Microbiome">
        <title>A coral-associated actinobacterium mitigates coral bleaching under heat stress.</title>
        <authorList>
            <person name="Li J."/>
            <person name="Zou Y."/>
            <person name="Li Q."/>
            <person name="Zhang J."/>
            <person name="Bourne D.G."/>
            <person name="Lyu Y."/>
            <person name="Liu C."/>
            <person name="Zhang S."/>
        </authorList>
    </citation>
    <scope>NUCLEOTIDE SEQUENCE [LARGE SCALE GENOMIC DNA]</scope>
    <source>
        <strain evidence="4 5">SCSIO 13291</strain>
    </source>
</reference>
<dbReference type="CDD" id="cd01561">
    <property type="entry name" value="CBS_like"/>
    <property type="match status" value="1"/>
</dbReference>
<dbReference type="SUPFAM" id="SSF53686">
    <property type="entry name" value="Tryptophan synthase beta subunit-like PLP-dependent enzymes"/>
    <property type="match status" value="1"/>
</dbReference>
<name>A0ABZ3C624_9ACTN</name>
<organism evidence="4 5">
    <name type="scientific">Propioniciclava soli</name>
    <dbReference type="NCBI Taxonomy" id="2775081"/>
    <lineage>
        <taxon>Bacteria</taxon>
        <taxon>Bacillati</taxon>
        <taxon>Actinomycetota</taxon>
        <taxon>Actinomycetes</taxon>
        <taxon>Propionibacteriales</taxon>
        <taxon>Propionibacteriaceae</taxon>
        <taxon>Propioniciclava</taxon>
    </lineage>
</organism>
<dbReference type="Proteomes" id="UP001434337">
    <property type="component" value="Chromosome"/>
</dbReference>
<protein>
    <submittedName>
        <fullName evidence="4">Pyridoxal-phosphate dependent enzyme</fullName>
    </submittedName>
</protein>
<evidence type="ECO:0000313" key="5">
    <source>
        <dbReference type="Proteomes" id="UP001434337"/>
    </source>
</evidence>
<dbReference type="InterPro" id="IPR036052">
    <property type="entry name" value="TrpB-like_PALP_sf"/>
</dbReference>
<gene>
    <name evidence="4" type="ORF">PCC79_14440</name>
</gene>
<dbReference type="PROSITE" id="PS00901">
    <property type="entry name" value="CYS_SYNTHASE"/>
    <property type="match status" value="1"/>
</dbReference>
<dbReference type="InterPro" id="IPR050214">
    <property type="entry name" value="Cys_Synth/Cystath_Beta-Synth"/>
</dbReference>
<keyword evidence="2" id="KW-0663">Pyridoxal phosphate</keyword>